<name>H0QYS2_9ACTN</name>
<feature type="transmembrane region" description="Helical" evidence="1">
    <location>
        <begin position="41"/>
        <end position="62"/>
    </location>
</feature>
<dbReference type="Proteomes" id="UP000035034">
    <property type="component" value="Unassembled WGS sequence"/>
</dbReference>
<feature type="domain" description="Mce/MlaD" evidence="2">
    <location>
        <begin position="66"/>
        <end position="139"/>
    </location>
</feature>
<gene>
    <name evidence="3" type="primary">mceC</name>
    <name evidence="3" type="ORF">GOEFS_044_00090</name>
</gene>
<keyword evidence="1" id="KW-1133">Transmembrane helix</keyword>
<dbReference type="InterPro" id="IPR052336">
    <property type="entry name" value="MlaD_Phospholipid_Transporter"/>
</dbReference>
<dbReference type="InterPro" id="IPR003399">
    <property type="entry name" value="Mce/MlaD"/>
</dbReference>
<sequence>MQEVNSNPLSKLAALPGRVLARIVDKPALSNAQRVRGEVRWGIAAVILAAVIGLAAVGIYALTPGQYRITAQFAEAGQIRVGDNVRVAGIPVGAVQKVTLADDHVDVEMSVSNDVRIGSESRADVKMLTIVGGSFVDITSSGDTPLGDKVIPVDQTSIPYSLMETFQIAQPKLARIDATPLRKVLVEMQTGLSDNPGALRRDLTTMSSMLRNVNERQDEFGALLRLASDYTSELNVNGDVVTAVIRNLSAFISELEAVGVRAAYGVGALAGMLERVKGLALEYANDIDPLVRQVDSIGREFGPALRRYTPMIESGRALIKRLEGMVGPDGSIKISSAPLVLSSNICVPLPGMGC</sequence>
<dbReference type="InterPro" id="IPR005693">
    <property type="entry name" value="Mce"/>
</dbReference>
<dbReference type="GO" id="GO:0005576">
    <property type="term" value="C:extracellular region"/>
    <property type="evidence" value="ECO:0007669"/>
    <property type="project" value="TreeGrafter"/>
</dbReference>
<dbReference type="RefSeq" id="WP_007317310.1">
    <property type="nucleotide sequence ID" value="NZ_BAEH01000044.1"/>
</dbReference>
<keyword evidence="1" id="KW-0472">Membrane</keyword>
<dbReference type="EMBL" id="BAEH01000044">
    <property type="protein sequence ID" value="GAB17973.1"/>
    <property type="molecule type" value="Genomic_DNA"/>
</dbReference>
<evidence type="ECO:0000313" key="4">
    <source>
        <dbReference type="Proteomes" id="UP000035034"/>
    </source>
</evidence>
<dbReference type="eggNOG" id="COG1463">
    <property type="taxonomic scope" value="Bacteria"/>
</dbReference>
<dbReference type="STRING" id="1077974.GOEFS_044_00090"/>
<accession>H0QYS2</accession>
<dbReference type="PANTHER" id="PTHR33371">
    <property type="entry name" value="INTERMEMBRANE PHOSPHOLIPID TRANSPORT SYSTEM BINDING PROTEIN MLAD-RELATED"/>
    <property type="match status" value="1"/>
</dbReference>
<keyword evidence="4" id="KW-1185">Reference proteome</keyword>
<reference evidence="3 4" key="1">
    <citation type="submission" date="2011-12" db="EMBL/GenBank/DDBJ databases">
        <title>Whole genome shotgun sequence of Gordonia effusa NBRC 100432.</title>
        <authorList>
            <person name="Yoshida I."/>
            <person name="Takarada H."/>
            <person name="Hosoyama A."/>
            <person name="Tsuchikane K."/>
            <person name="Katsumata H."/>
            <person name="Yamazaki S."/>
            <person name="Fujita N."/>
        </authorList>
    </citation>
    <scope>NUCLEOTIDE SEQUENCE [LARGE SCALE GENOMIC DNA]</scope>
    <source>
        <strain evidence="3 4">NBRC 100432</strain>
    </source>
</reference>
<evidence type="ECO:0000313" key="3">
    <source>
        <dbReference type="EMBL" id="GAB17973.1"/>
    </source>
</evidence>
<comment type="caution">
    <text evidence="3">The sequence shown here is derived from an EMBL/GenBank/DDBJ whole genome shotgun (WGS) entry which is preliminary data.</text>
</comment>
<keyword evidence="1" id="KW-0812">Transmembrane</keyword>
<evidence type="ECO:0000256" key="1">
    <source>
        <dbReference type="SAM" id="Phobius"/>
    </source>
</evidence>
<dbReference type="AlphaFoldDB" id="H0QYS2"/>
<organism evidence="3 4">
    <name type="scientific">Gordonia effusa NBRC 100432</name>
    <dbReference type="NCBI Taxonomy" id="1077974"/>
    <lineage>
        <taxon>Bacteria</taxon>
        <taxon>Bacillati</taxon>
        <taxon>Actinomycetota</taxon>
        <taxon>Actinomycetes</taxon>
        <taxon>Mycobacteriales</taxon>
        <taxon>Gordoniaceae</taxon>
        <taxon>Gordonia</taxon>
    </lineage>
</organism>
<evidence type="ECO:0000259" key="2">
    <source>
        <dbReference type="Pfam" id="PF02470"/>
    </source>
</evidence>
<protein>
    <submittedName>
        <fullName evidence="3">Mce family protein</fullName>
    </submittedName>
</protein>
<dbReference type="Pfam" id="PF02470">
    <property type="entry name" value="MlaD"/>
    <property type="match status" value="1"/>
</dbReference>
<dbReference type="PANTHER" id="PTHR33371:SF18">
    <property type="entry name" value="MCE-FAMILY PROTEIN MCE3C"/>
    <property type="match status" value="1"/>
</dbReference>
<dbReference type="NCBIfam" id="TIGR00996">
    <property type="entry name" value="Mtu_fam_mce"/>
    <property type="match status" value="1"/>
</dbReference>
<proteinExistence type="predicted"/>